<reference evidence="1" key="1">
    <citation type="journal article" date="2023" name="Front. Microbiol.">
        <title>Phylogeography and host specificity of Pasteurellaceae pathogenic to sea-farmed fish in the north-east Atlantic.</title>
        <authorList>
            <person name="Gulla S."/>
            <person name="Colquhoun D.J."/>
            <person name="Olsen A.B."/>
            <person name="Spilsberg B."/>
            <person name="Lagesen K."/>
            <person name="Aakesson C.P."/>
            <person name="Strom S."/>
            <person name="Manji F."/>
            <person name="Birkbeck T.H."/>
            <person name="Nilsen H.K."/>
        </authorList>
    </citation>
    <scope>NUCLEOTIDE SEQUENCE</scope>
    <source>
        <strain evidence="1">VIB1234</strain>
    </source>
</reference>
<dbReference type="AlphaFoldDB" id="A0AAW8CPF3"/>
<evidence type="ECO:0000313" key="1">
    <source>
        <dbReference type="EMBL" id="MDP8187810.1"/>
    </source>
</evidence>
<dbReference type="Pfam" id="PF13289">
    <property type="entry name" value="SIR2_2"/>
    <property type="match status" value="1"/>
</dbReference>
<dbReference type="Proteomes" id="UP001230466">
    <property type="component" value="Unassembled WGS sequence"/>
</dbReference>
<dbReference type="RefSeq" id="WP_211597541.1">
    <property type="nucleotide sequence ID" value="NZ_JAGRQI010000006.1"/>
</dbReference>
<dbReference type="InterPro" id="IPR029035">
    <property type="entry name" value="DHS-like_NAD/FAD-binding_dom"/>
</dbReference>
<comment type="caution">
    <text evidence="1">The sequence shown here is derived from an EMBL/GenBank/DDBJ whole genome shotgun (WGS) entry which is preliminary data.</text>
</comment>
<organism evidence="1 2">
    <name type="scientific">Pasteurella atlantica</name>
    <dbReference type="NCBI Taxonomy" id="2827233"/>
    <lineage>
        <taxon>Bacteria</taxon>
        <taxon>Pseudomonadati</taxon>
        <taxon>Pseudomonadota</taxon>
        <taxon>Gammaproteobacteria</taxon>
        <taxon>Pasteurellales</taxon>
        <taxon>Pasteurellaceae</taxon>
        <taxon>Pasteurella</taxon>
    </lineage>
</organism>
<dbReference type="SUPFAM" id="SSF52467">
    <property type="entry name" value="DHS-like NAD/FAD-binding domain"/>
    <property type="match status" value="1"/>
</dbReference>
<name>A0AAW8CPF3_9PAST</name>
<proteinExistence type="predicted"/>
<evidence type="ECO:0000313" key="2">
    <source>
        <dbReference type="Proteomes" id="UP001230466"/>
    </source>
</evidence>
<dbReference type="EMBL" id="JASAYJ010000019">
    <property type="protein sequence ID" value="MDP8187810.1"/>
    <property type="molecule type" value="Genomic_DNA"/>
</dbReference>
<protein>
    <submittedName>
        <fullName evidence="1">SIR2 family protein</fullName>
    </submittedName>
</protein>
<sequence>MNIDTFFKTVQRMLSTSPTIIWGSGATVPLGLPTMPMLSKELADKIKKFNGNNKNLEQELSDPKYINDLDEIRKIIWNTIHQKDIEVRNKVIEDRDGYIQSVKNLVCYLKKPHPELVNIITTNYDRVLETILSYYDITFTDGFIDKDLSTFNEDLFLNKNIVNIIKVHGSLNWFNISGSVKFSPSLVENKDLKIIIPSSLKYQEAYESPYRELIQKSDQIIQQSKSFLIVGFGFNDKHLTPKVKQRVENNIPIVVITKEITDSCKAELINAQQYLLIEEGKSTNTQVTYKNNTDISVMEIEGDYWKLDKFMEILQ</sequence>
<gene>
    <name evidence="1" type="ORF">QJU78_08565</name>
</gene>
<accession>A0AAW8CPF3</accession>